<name>A0A3R8NTZ8_9BURK</name>
<evidence type="ECO:0000313" key="3">
    <source>
        <dbReference type="Proteomes" id="UP000270261"/>
    </source>
</evidence>
<feature type="region of interest" description="Disordered" evidence="1">
    <location>
        <begin position="361"/>
        <end position="445"/>
    </location>
</feature>
<accession>A0A3R8NTZ8</accession>
<comment type="caution">
    <text evidence="2">The sequence shown here is derived from an EMBL/GenBank/DDBJ whole genome shotgun (WGS) entry which is preliminary data.</text>
</comment>
<dbReference type="AlphaFoldDB" id="A0A3R8NTZ8"/>
<sequence>MREQQGHSVGTAVAANKGMGAGMEERVNEGVTAGMDVFRMPWLHARRVGLHARRAGAMYLRASVAGAVLLLSAGSALAGGSMAGGVTASGRIAGGAMPATLRQPQAALQLGDLSPATLARLYAEAEQDYRQGRDVQALQTFSSLLELAPRYREAAWLRVGNIHQRSGATGAALDAYRHLLPNPADHRVPAISRTRGEGTAVSGGPSVRASSVRGASSGRAASAKAAMVSAERDRQAIQLKGMVNLLTLSMQQTQAALDHIALLQQDPSVRTAAGLSAEAEAALVEGLLAQAARIQQMLGAGVGAGSAAGMATSAGMGAGAGTGAGTGMEAGAGIGAGNASAMRAAGGRGAAARAVAGSGAGQHTGASGMRGAAMGQAVPARPSRRDGQPPQMLVGHPVLPGETGHPRDSGEAGHFQDSGSAGKSMAPVPIEYLDEAPDAHPGRLS</sequence>
<dbReference type="OrthoDB" id="10014577at2"/>
<dbReference type="Gene3D" id="1.25.40.10">
    <property type="entry name" value="Tetratricopeptide repeat domain"/>
    <property type="match status" value="1"/>
</dbReference>
<evidence type="ECO:0000256" key="1">
    <source>
        <dbReference type="SAM" id="MobiDB-lite"/>
    </source>
</evidence>
<dbReference type="EMBL" id="RRUE01000001">
    <property type="protein sequence ID" value="RRN45795.1"/>
    <property type="molecule type" value="Genomic_DNA"/>
</dbReference>
<gene>
    <name evidence="2" type="ORF">EHV23_06555</name>
</gene>
<organism evidence="2 3">
    <name type="scientific">Lautropia dentalis</name>
    <dbReference type="NCBI Taxonomy" id="2490857"/>
    <lineage>
        <taxon>Bacteria</taxon>
        <taxon>Pseudomonadati</taxon>
        <taxon>Pseudomonadota</taxon>
        <taxon>Betaproteobacteria</taxon>
        <taxon>Burkholderiales</taxon>
        <taxon>Burkholderiaceae</taxon>
        <taxon>Lautropia</taxon>
    </lineage>
</organism>
<reference evidence="2 3" key="1">
    <citation type="submission" date="2018-11" db="EMBL/GenBank/DDBJ databases">
        <title>Genome sequencing of Lautropia sp. KCOM 2505 (= ChDC F240).</title>
        <authorList>
            <person name="Kook J.-K."/>
            <person name="Park S.-N."/>
            <person name="Lim Y.K."/>
        </authorList>
    </citation>
    <scope>NUCLEOTIDE SEQUENCE [LARGE SCALE GENOMIC DNA]</scope>
    <source>
        <strain evidence="2 3">KCOM 2505</strain>
    </source>
</reference>
<proteinExistence type="predicted"/>
<dbReference type="SUPFAM" id="SSF48452">
    <property type="entry name" value="TPR-like"/>
    <property type="match status" value="1"/>
</dbReference>
<keyword evidence="3" id="KW-1185">Reference proteome</keyword>
<evidence type="ECO:0000313" key="2">
    <source>
        <dbReference type="EMBL" id="RRN45795.1"/>
    </source>
</evidence>
<dbReference type="InterPro" id="IPR011990">
    <property type="entry name" value="TPR-like_helical_dom_sf"/>
</dbReference>
<protein>
    <submittedName>
        <fullName evidence="2">Uncharacterized protein</fullName>
    </submittedName>
</protein>
<dbReference type="RefSeq" id="WP_125095222.1">
    <property type="nucleotide sequence ID" value="NZ_RRUE01000001.1"/>
</dbReference>
<dbReference type="Proteomes" id="UP000270261">
    <property type="component" value="Unassembled WGS sequence"/>
</dbReference>